<dbReference type="Proteomes" id="UP000027590">
    <property type="component" value="Unassembled WGS sequence"/>
</dbReference>
<evidence type="ECO:0000313" key="1">
    <source>
        <dbReference type="EMBL" id="CDG32904.1"/>
    </source>
</evidence>
<dbReference type="Pfam" id="PF11948">
    <property type="entry name" value="DUF3465"/>
    <property type="match status" value="1"/>
</dbReference>
<gene>
    <name evidence="1" type="ORF">SACS_0166</name>
</gene>
<evidence type="ECO:0008006" key="3">
    <source>
        <dbReference type="Google" id="ProtNLM"/>
    </source>
</evidence>
<comment type="caution">
    <text evidence="1">The sequence shown here is derived from an EMBL/GenBank/DDBJ whole genome shotgun (WGS) entry which is preliminary data.</text>
</comment>
<sequence length="187" mass="20826">MMKHSKDTPASPVGEGGGKGEDMRFFHPVMMRAGMLAALAGVMALSHPAKAEATMPAQCDNARFVKDQAGYAQQFAHRQVPYGQHLDLPEHVCGNVVKVYRARRSRSGMHGYFLMSVAGGQPIRVVSNLDEMKAPSWPWVKVGDQVEVQGRYYYDGPSRQGLDWTHHGTGRHWPWPGYVSVNGQRYD</sequence>
<proteinExistence type="predicted"/>
<dbReference type="EMBL" id="CBLY010000002">
    <property type="protein sequence ID" value="CDG32904.1"/>
    <property type="molecule type" value="Genomic_DNA"/>
</dbReference>
<dbReference type="InterPro" id="IPR021856">
    <property type="entry name" value="DUF3465"/>
</dbReference>
<evidence type="ECO:0000313" key="2">
    <source>
        <dbReference type="Proteomes" id="UP000027590"/>
    </source>
</evidence>
<reference evidence="1 2" key="2">
    <citation type="journal article" date="2014" name="PLoS ONE">
        <title>Evolution of mitochondria reconstructed from the energy metabolism of living bacteria.</title>
        <authorList>
            <person name="Degli Esposti M."/>
            <person name="Chouaia B."/>
            <person name="Comandatore F."/>
            <person name="Crotti E."/>
            <person name="Sassera D."/>
            <person name="Lievens P.M."/>
            <person name="Daffonchio D."/>
            <person name="Bandi C."/>
        </authorList>
    </citation>
    <scope>NUCLEOTIDE SEQUENCE [LARGE SCALE GENOMIC DNA]</scope>
    <source>
        <strain evidence="2">AM169</strain>
    </source>
</reference>
<accession>A0A7U7G4B4</accession>
<protein>
    <recommendedName>
        <fullName evidence="3">DUF3465 domain-containing protein</fullName>
    </recommendedName>
</protein>
<organism evidence="1 2">
    <name type="scientific">Parasaccharibacter apium</name>
    <dbReference type="NCBI Taxonomy" id="1510841"/>
    <lineage>
        <taxon>Bacteria</taxon>
        <taxon>Pseudomonadati</taxon>
        <taxon>Pseudomonadota</taxon>
        <taxon>Alphaproteobacteria</taxon>
        <taxon>Acetobacterales</taxon>
        <taxon>Acetobacteraceae</taxon>
        <taxon>Parasaccharibacter</taxon>
    </lineage>
</organism>
<name>A0A7U7G4B4_9PROT</name>
<dbReference type="AlphaFoldDB" id="A0A7U7G4B4"/>
<reference evidence="1 2" key="1">
    <citation type="journal article" date="2014" name="Genome Biol. Evol.">
        <title>Acetic acid bacteria genomes reveal functional traits for adaptation to life in insect guts.</title>
        <authorList>
            <person name="Chouaia B."/>
            <person name="Gaiarsa S."/>
            <person name="Crotti E."/>
            <person name="Comandatore F."/>
            <person name="Degli Esposti M."/>
            <person name="Ricci I."/>
            <person name="Alma A."/>
            <person name="Favia G."/>
            <person name="Bandi C."/>
            <person name="Daffonchio D."/>
        </authorList>
    </citation>
    <scope>NUCLEOTIDE SEQUENCE [LARGE SCALE GENOMIC DNA]</scope>
    <source>
        <strain evidence="2">AM169</strain>
    </source>
</reference>